<dbReference type="Proteomes" id="UP000596929">
    <property type="component" value="Unassembled WGS sequence"/>
</dbReference>
<accession>A0ABR7D7X7</accession>
<name>A0ABR7D7X7_9CLOT</name>
<gene>
    <name evidence="1" type="ORF">H8S20_00815</name>
</gene>
<sequence>MEVLMENLHPISDKDFKELIKIRFNNISDGFNTFSNGILECVDDTLSFKAKEERFLKFFQQALSLNSNHLIVDFYLKNLSSEEILNLLDSLDHNNKIILLQELKNLKDDSVYFTLTDTNLLGFITILNTRALFFCTIYFKHFPFTIWGNYDLKFPVFFSDINILNQYKDLANKHGLSINLINIKKEGII</sequence>
<comment type="caution">
    <text evidence="1">The sequence shown here is derived from an EMBL/GenBank/DDBJ whole genome shotgun (WGS) entry which is preliminary data.</text>
</comment>
<keyword evidence="2" id="KW-1185">Reference proteome</keyword>
<evidence type="ECO:0000313" key="1">
    <source>
        <dbReference type="EMBL" id="MBC5627427.1"/>
    </source>
</evidence>
<protein>
    <submittedName>
        <fullName evidence="1">Uncharacterized protein</fullName>
    </submittedName>
</protein>
<reference evidence="1 2" key="1">
    <citation type="submission" date="2020-08" db="EMBL/GenBank/DDBJ databases">
        <title>Genome public.</title>
        <authorList>
            <person name="Liu C."/>
            <person name="Sun Q."/>
        </authorList>
    </citation>
    <scope>NUCLEOTIDE SEQUENCE [LARGE SCALE GENOMIC DNA]</scope>
    <source>
        <strain evidence="1 2">NSJ-6</strain>
    </source>
</reference>
<organism evidence="1 2">
    <name type="scientific">Clostridium hominis</name>
    <dbReference type="NCBI Taxonomy" id="2763036"/>
    <lineage>
        <taxon>Bacteria</taxon>
        <taxon>Bacillati</taxon>
        <taxon>Bacillota</taxon>
        <taxon>Clostridia</taxon>
        <taxon>Eubacteriales</taxon>
        <taxon>Clostridiaceae</taxon>
        <taxon>Clostridium</taxon>
    </lineage>
</organism>
<evidence type="ECO:0000313" key="2">
    <source>
        <dbReference type="Proteomes" id="UP000596929"/>
    </source>
</evidence>
<proteinExistence type="predicted"/>
<dbReference type="EMBL" id="JACOOO010000001">
    <property type="protein sequence ID" value="MBC5627427.1"/>
    <property type="molecule type" value="Genomic_DNA"/>
</dbReference>